<evidence type="ECO:0000313" key="1">
    <source>
        <dbReference type="EMBL" id="KAB8078908.1"/>
    </source>
</evidence>
<keyword evidence="2" id="KW-1185">Reference proteome</keyword>
<reference evidence="1 2" key="1">
    <citation type="submission" date="2019-04" db="EMBL/GenBank/DDBJ databases">
        <title>Friends and foes A comparative genomics study of 23 Aspergillus species from section Flavi.</title>
        <authorList>
            <consortium name="DOE Joint Genome Institute"/>
            <person name="Kjaerbolling I."/>
            <person name="Vesth T."/>
            <person name="Frisvad J.C."/>
            <person name="Nybo J.L."/>
            <person name="Theobald S."/>
            <person name="Kildgaard S."/>
            <person name="Isbrandt T."/>
            <person name="Kuo A."/>
            <person name="Sato A."/>
            <person name="Lyhne E.K."/>
            <person name="Kogle M.E."/>
            <person name="Wiebenga A."/>
            <person name="Kun R.S."/>
            <person name="Lubbers R.J."/>
            <person name="Makela M.R."/>
            <person name="Barry K."/>
            <person name="Chovatia M."/>
            <person name="Clum A."/>
            <person name="Daum C."/>
            <person name="Haridas S."/>
            <person name="He G."/>
            <person name="LaButti K."/>
            <person name="Lipzen A."/>
            <person name="Mondo S."/>
            <person name="Riley R."/>
            <person name="Salamov A."/>
            <person name="Simmons B.A."/>
            <person name="Magnuson J.K."/>
            <person name="Henrissat B."/>
            <person name="Mortensen U.H."/>
            <person name="Larsen T.O."/>
            <person name="Devries R.P."/>
            <person name="Grigoriev I.V."/>
            <person name="Machida M."/>
            <person name="Baker S.E."/>
            <person name="Andersen M.R."/>
        </authorList>
    </citation>
    <scope>NUCLEOTIDE SEQUENCE [LARGE SCALE GENOMIC DNA]</scope>
    <source>
        <strain evidence="1 2">CBS 151.66</strain>
    </source>
</reference>
<evidence type="ECO:0000313" key="2">
    <source>
        <dbReference type="Proteomes" id="UP000326565"/>
    </source>
</evidence>
<dbReference type="Proteomes" id="UP000326565">
    <property type="component" value="Unassembled WGS sequence"/>
</dbReference>
<dbReference type="OrthoDB" id="3016366at2759"/>
<dbReference type="InterPro" id="IPR054208">
    <property type="entry name" value="DUF6914"/>
</dbReference>
<organism evidence="1 2">
    <name type="scientific">Aspergillus leporis</name>
    <dbReference type="NCBI Taxonomy" id="41062"/>
    <lineage>
        <taxon>Eukaryota</taxon>
        <taxon>Fungi</taxon>
        <taxon>Dikarya</taxon>
        <taxon>Ascomycota</taxon>
        <taxon>Pezizomycotina</taxon>
        <taxon>Eurotiomycetes</taxon>
        <taxon>Eurotiomycetidae</taxon>
        <taxon>Eurotiales</taxon>
        <taxon>Aspergillaceae</taxon>
        <taxon>Aspergillus</taxon>
        <taxon>Aspergillus subgen. Circumdati</taxon>
    </lineage>
</organism>
<gene>
    <name evidence="1" type="ORF">BDV29DRAFT_165522</name>
</gene>
<dbReference type="Pfam" id="PF21858">
    <property type="entry name" value="DUF6914"/>
    <property type="match status" value="1"/>
</dbReference>
<name>A0A5N5XDQ8_9EURO</name>
<proteinExistence type="predicted"/>
<dbReference type="AlphaFoldDB" id="A0A5N5XDQ8"/>
<accession>A0A5N5XDQ8</accession>
<dbReference type="EMBL" id="ML732154">
    <property type="protein sequence ID" value="KAB8078908.1"/>
    <property type="molecule type" value="Genomic_DNA"/>
</dbReference>
<sequence length="165" mass="18634">MSLTPDSLYIALYIRSDPPVRDDFHWALYLHRPREGTGTGIKYHIRNAGTPGWIAAHAPETSIMSTFLLVGLLRIADLSATSSRSVVDRLIRAYDDRINEMDVTCRTWLFKALELLNEEKFLREGEEIDLGALEREVMDWGNEVAKDATKNVQPRPIGASKVCGF</sequence>
<protein>
    <submittedName>
        <fullName evidence="1">Uncharacterized protein</fullName>
    </submittedName>
</protein>